<gene>
    <name evidence="1" type="ORF">CASFOL_020297</name>
</gene>
<proteinExistence type="predicted"/>
<dbReference type="Proteomes" id="UP001632038">
    <property type="component" value="Unassembled WGS sequence"/>
</dbReference>
<accession>A0ABD3D0F9</accession>
<sequence length="49" mass="5476">MKRILQVYGGDTCWWDEAVEGKGLVDLEQYASALEEQYAAALDLEQLGV</sequence>
<keyword evidence="2" id="KW-1185">Reference proteome</keyword>
<dbReference type="EMBL" id="JAVIJP010000027">
    <property type="protein sequence ID" value="KAL3635750.1"/>
    <property type="molecule type" value="Genomic_DNA"/>
</dbReference>
<evidence type="ECO:0000313" key="2">
    <source>
        <dbReference type="Proteomes" id="UP001632038"/>
    </source>
</evidence>
<reference evidence="2" key="1">
    <citation type="journal article" date="2024" name="IScience">
        <title>Strigolactones Initiate the Formation of Haustorium-like Structures in Castilleja.</title>
        <authorList>
            <person name="Buerger M."/>
            <person name="Peterson D."/>
            <person name="Chory J."/>
        </authorList>
    </citation>
    <scope>NUCLEOTIDE SEQUENCE [LARGE SCALE GENOMIC DNA]</scope>
</reference>
<name>A0ABD3D0F9_9LAMI</name>
<organism evidence="1 2">
    <name type="scientific">Castilleja foliolosa</name>
    <dbReference type="NCBI Taxonomy" id="1961234"/>
    <lineage>
        <taxon>Eukaryota</taxon>
        <taxon>Viridiplantae</taxon>
        <taxon>Streptophyta</taxon>
        <taxon>Embryophyta</taxon>
        <taxon>Tracheophyta</taxon>
        <taxon>Spermatophyta</taxon>
        <taxon>Magnoliopsida</taxon>
        <taxon>eudicotyledons</taxon>
        <taxon>Gunneridae</taxon>
        <taxon>Pentapetalae</taxon>
        <taxon>asterids</taxon>
        <taxon>lamiids</taxon>
        <taxon>Lamiales</taxon>
        <taxon>Orobanchaceae</taxon>
        <taxon>Pedicularideae</taxon>
        <taxon>Castillejinae</taxon>
        <taxon>Castilleja</taxon>
    </lineage>
</organism>
<comment type="caution">
    <text evidence="1">The sequence shown here is derived from an EMBL/GenBank/DDBJ whole genome shotgun (WGS) entry which is preliminary data.</text>
</comment>
<evidence type="ECO:0000313" key="1">
    <source>
        <dbReference type="EMBL" id="KAL3635750.1"/>
    </source>
</evidence>
<protein>
    <submittedName>
        <fullName evidence="1">Uncharacterized protein</fullName>
    </submittedName>
</protein>
<dbReference type="AlphaFoldDB" id="A0ABD3D0F9"/>